<accession>A0A0G4EM72</accession>
<evidence type="ECO:0000259" key="4">
    <source>
        <dbReference type="PROSITE" id="PS50102"/>
    </source>
</evidence>
<keyword evidence="2" id="KW-0694">RNA-binding</keyword>
<sequence length="345" mass="36027">MAEEEFDIYGDLGIGAEAAQSDAQVTPQRTPSSSSVTRQDDSTRADSRAKTDTPAPENIDDENVEILADVDTSASAVAARRSAGHAQPKAAAAGGTSAAAGRGAKGGAPSSMVMGGGRGRRGHWHAKPTEPAFKRRPVALFLTAPPETRESTSGEEPSADQAVLISGLAWWVNDVELRERLEEYGTVRTIRMLEYPTTGKATGHAYVEFMSSEAASKCRNGISTSVLPKAPPKGGRPSIIEAHPLPPDMWTTVRTPQPPTDIPWTLGGPIIPQSRTLLLTAGTAQKRPLPPRPGGYGVVTPPSSLLSVSAGSVGGGGWSGTPPRVGADVSGQHEEGEPQAKRHKG</sequence>
<keyword evidence="6" id="KW-1185">Reference proteome</keyword>
<feature type="compositionally biased region" description="Basic and acidic residues" evidence="3">
    <location>
        <begin position="331"/>
        <end position="345"/>
    </location>
</feature>
<dbReference type="InParanoid" id="A0A0G4EM72"/>
<feature type="region of interest" description="Disordered" evidence="3">
    <location>
        <begin position="116"/>
        <end position="135"/>
    </location>
</feature>
<dbReference type="EMBL" id="CDMY01000262">
    <property type="protein sequence ID" value="CEL98074.1"/>
    <property type="molecule type" value="Genomic_DNA"/>
</dbReference>
<feature type="compositionally biased region" description="Basic and acidic residues" evidence="3">
    <location>
        <begin position="38"/>
        <end position="51"/>
    </location>
</feature>
<name>A0A0G4EM72_VITBC</name>
<dbReference type="Proteomes" id="UP000041254">
    <property type="component" value="Unassembled WGS sequence"/>
</dbReference>
<proteinExistence type="inferred from homology"/>
<dbReference type="SMART" id="SM00360">
    <property type="entry name" value="RRM"/>
    <property type="match status" value="1"/>
</dbReference>
<dbReference type="InterPro" id="IPR012677">
    <property type="entry name" value="Nucleotide-bd_a/b_plait_sf"/>
</dbReference>
<evidence type="ECO:0000256" key="1">
    <source>
        <dbReference type="ARBA" id="ARBA00006265"/>
    </source>
</evidence>
<dbReference type="Gene3D" id="3.30.70.330">
    <property type="match status" value="1"/>
</dbReference>
<evidence type="ECO:0000256" key="2">
    <source>
        <dbReference type="PROSITE-ProRule" id="PRU00176"/>
    </source>
</evidence>
<dbReference type="InterPro" id="IPR034772">
    <property type="entry name" value="CPSF6/7"/>
</dbReference>
<dbReference type="PANTHER" id="PTHR23204">
    <property type="entry name" value="CLEAVAGE AND POLYADENYLATION SPECIFIC FACTOR"/>
    <property type="match status" value="1"/>
</dbReference>
<evidence type="ECO:0000313" key="6">
    <source>
        <dbReference type="Proteomes" id="UP000041254"/>
    </source>
</evidence>
<evidence type="ECO:0000313" key="5">
    <source>
        <dbReference type="EMBL" id="CEL98074.1"/>
    </source>
</evidence>
<feature type="region of interest" description="Disordered" evidence="3">
    <location>
        <begin position="307"/>
        <end position="345"/>
    </location>
</feature>
<dbReference type="VEuPathDB" id="CryptoDB:Vbra_20490"/>
<organism evidence="5 6">
    <name type="scientific">Vitrella brassicaformis (strain CCMP3155)</name>
    <dbReference type="NCBI Taxonomy" id="1169540"/>
    <lineage>
        <taxon>Eukaryota</taxon>
        <taxon>Sar</taxon>
        <taxon>Alveolata</taxon>
        <taxon>Colpodellida</taxon>
        <taxon>Vitrellaceae</taxon>
        <taxon>Vitrella</taxon>
    </lineage>
</organism>
<feature type="region of interest" description="Disordered" evidence="3">
    <location>
        <begin position="1"/>
        <end position="110"/>
    </location>
</feature>
<dbReference type="GO" id="GO:0006397">
    <property type="term" value="P:mRNA processing"/>
    <property type="evidence" value="ECO:0007669"/>
    <property type="project" value="UniProtKB-KW"/>
</dbReference>
<dbReference type="InterPro" id="IPR000504">
    <property type="entry name" value="RRM_dom"/>
</dbReference>
<dbReference type="OrthoDB" id="439539at2759"/>
<evidence type="ECO:0000256" key="3">
    <source>
        <dbReference type="SAM" id="MobiDB-lite"/>
    </source>
</evidence>
<gene>
    <name evidence="5" type="ORF">Vbra_20490</name>
</gene>
<feature type="compositionally biased region" description="Low complexity" evidence="3">
    <location>
        <begin position="69"/>
        <end position="102"/>
    </location>
</feature>
<feature type="compositionally biased region" description="Polar residues" evidence="3">
    <location>
        <begin position="21"/>
        <end position="37"/>
    </location>
</feature>
<dbReference type="PROSITE" id="PS50102">
    <property type="entry name" value="RRM"/>
    <property type="match status" value="1"/>
</dbReference>
<dbReference type="GO" id="GO:0005634">
    <property type="term" value="C:nucleus"/>
    <property type="evidence" value="ECO:0007669"/>
    <property type="project" value="UniProtKB-SubCell"/>
</dbReference>
<dbReference type="SUPFAM" id="SSF54928">
    <property type="entry name" value="RNA-binding domain, RBD"/>
    <property type="match status" value="1"/>
</dbReference>
<dbReference type="STRING" id="1169540.A0A0G4EM72"/>
<dbReference type="AlphaFoldDB" id="A0A0G4EM72"/>
<dbReference type="InterPro" id="IPR035979">
    <property type="entry name" value="RBD_domain_sf"/>
</dbReference>
<comment type="similarity">
    <text evidence="1">Belongs to the RRM CPSF6/7 family.</text>
</comment>
<feature type="domain" description="RRM" evidence="4">
    <location>
        <begin position="161"/>
        <end position="241"/>
    </location>
</feature>
<protein>
    <recommendedName>
        <fullName evidence="4">RRM domain-containing protein</fullName>
    </recommendedName>
</protein>
<reference evidence="5 6" key="1">
    <citation type="submission" date="2014-11" db="EMBL/GenBank/DDBJ databases">
        <authorList>
            <person name="Zhu J."/>
            <person name="Qi W."/>
            <person name="Song R."/>
        </authorList>
    </citation>
    <scope>NUCLEOTIDE SEQUENCE [LARGE SCALE GENOMIC DNA]</scope>
</reference>
<dbReference type="Pfam" id="PF00076">
    <property type="entry name" value="RRM_1"/>
    <property type="match status" value="1"/>
</dbReference>
<dbReference type="GO" id="GO:0003723">
    <property type="term" value="F:RNA binding"/>
    <property type="evidence" value="ECO:0007669"/>
    <property type="project" value="UniProtKB-UniRule"/>
</dbReference>